<dbReference type="EMBL" id="BMCS01000001">
    <property type="protein sequence ID" value="GGF12200.1"/>
    <property type="molecule type" value="Genomic_DNA"/>
</dbReference>
<evidence type="ECO:0000313" key="2">
    <source>
        <dbReference type="Proteomes" id="UP000632454"/>
    </source>
</evidence>
<sequence>MNRPRFRRAGRDGMRSGTATTLLCMAGLVVAGLGLAYCVHLGAERGDDNDGESTSAAALKYIAPSSSPTGMPHTVGAAPAPSTVSPNGGLAVTRSKMLLGTVDSLTSSELGIHMSDGRRHSITVTSDTHFESAHSSSSPTVRIGDIVVVHVLIKGDEMVADLVVDGRVTASSPGN</sequence>
<organism evidence="1 2">
    <name type="scientific">Williamsia phyllosphaerae</name>
    <dbReference type="NCBI Taxonomy" id="885042"/>
    <lineage>
        <taxon>Bacteria</taxon>
        <taxon>Bacillati</taxon>
        <taxon>Actinomycetota</taxon>
        <taxon>Actinomycetes</taxon>
        <taxon>Mycobacteriales</taxon>
        <taxon>Nocardiaceae</taxon>
        <taxon>Williamsia</taxon>
    </lineage>
</organism>
<evidence type="ECO:0008006" key="3">
    <source>
        <dbReference type="Google" id="ProtNLM"/>
    </source>
</evidence>
<name>A0ABQ1U7N7_9NOCA</name>
<gene>
    <name evidence="1" type="ORF">GCM10007298_05170</name>
</gene>
<evidence type="ECO:0000313" key="1">
    <source>
        <dbReference type="EMBL" id="GGF12200.1"/>
    </source>
</evidence>
<dbReference type="RefSeq" id="WP_188486640.1">
    <property type="nucleotide sequence ID" value="NZ_BMCS01000001.1"/>
</dbReference>
<protein>
    <recommendedName>
        <fullName evidence="3">DUF5666 domain-containing protein</fullName>
    </recommendedName>
</protein>
<proteinExistence type="predicted"/>
<reference evidence="2" key="1">
    <citation type="journal article" date="2019" name="Int. J. Syst. Evol. Microbiol.">
        <title>The Global Catalogue of Microorganisms (GCM) 10K type strain sequencing project: providing services to taxonomists for standard genome sequencing and annotation.</title>
        <authorList>
            <consortium name="The Broad Institute Genomics Platform"/>
            <consortium name="The Broad Institute Genome Sequencing Center for Infectious Disease"/>
            <person name="Wu L."/>
            <person name="Ma J."/>
        </authorList>
    </citation>
    <scope>NUCLEOTIDE SEQUENCE [LARGE SCALE GENOMIC DNA]</scope>
    <source>
        <strain evidence="2">CCM 7855</strain>
    </source>
</reference>
<comment type="caution">
    <text evidence="1">The sequence shown here is derived from an EMBL/GenBank/DDBJ whole genome shotgun (WGS) entry which is preliminary data.</text>
</comment>
<dbReference type="Proteomes" id="UP000632454">
    <property type="component" value="Unassembled WGS sequence"/>
</dbReference>
<keyword evidence="2" id="KW-1185">Reference proteome</keyword>
<accession>A0ABQ1U7N7</accession>